<dbReference type="InterPro" id="IPR000175">
    <property type="entry name" value="Na/ntran_symport"/>
</dbReference>
<keyword evidence="10" id="KW-1185">Reference proteome</keyword>
<protein>
    <submittedName>
        <fullName evidence="11">Sodium- and chloride-dependent GABA transporter 1-like</fullName>
    </submittedName>
</protein>
<proteinExistence type="inferred from homology"/>
<dbReference type="GO" id="GO:0046872">
    <property type="term" value="F:metal ion binding"/>
    <property type="evidence" value="ECO:0007669"/>
    <property type="project" value="UniProtKB-KW"/>
</dbReference>
<evidence type="ECO:0000256" key="7">
    <source>
        <dbReference type="ARBA" id="ARBA00023136"/>
    </source>
</evidence>
<dbReference type="AlphaFoldDB" id="A0A1W4X4R9"/>
<dbReference type="InParanoid" id="A0A1W4X4R9"/>
<organism evidence="10 11">
    <name type="scientific">Agrilus planipennis</name>
    <name type="common">Emerald ash borer</name>
    <name type="synonym">Agrilus marcopoli</name>
    <dbReference type="NCBI Taxonomy" id="224129"/>
    <lineage>
        <taxon>Eukaryota</taxon>
        <taxon>Metazoa</taxon>
        <taxon>Ecdysozoa</taxon>
        <taxon>Arthropoda</taxon>
        <taxon>Hexapoda</taxon>
        <taxon>Insecta</taxon>
        <taxon>Pterygota</taxon>
        <taxon>Neoptera</taxon>
        <taxon>Endopterygota</taxon>
        <taxon>Coleoptera</taxon>
        <taxon>Polyphaga</taxon>
        <taxon>Elateriformia</taxon>
        <taxon>Buprestoidea</taxon>
        <taxon>Buprestidae</taxon>
        <taxon>Agrilinae</taxon>
        <taxon>Agrilus</taxon>
    </lineage>
</organism>
<evidence type="ECO:0000256" key="6">
    <source>
        <dbReference type="ARBA" id="ARBA00022989"/>
    </source>
</evidence>
<reference evidence="11" key="1">
    <citation type="submission" date="2025-08" db="UniProtKB">
        <authorList>
            <consortium name="RefSeq"/>
        </authorList>
    </citation>
    <scope>IDENTIFICATION</scope>
    <source>
        <tissue evidence="11">Entire body</tissue>
    </source>
</reference>
<dbReference type="SUPFAM" id="SSF161070">
    <property type="entry name" value="SNF-like"/>
    <property type="match status" value="1"/>
</dbReference>
<evidence type="ECO:0000256" key="3">
    <source>
        <dbReference type="ARBA" id="ARBA00022448"/>
    </source>
</evidence>
<evidence type="ECO:0000256" key="2">
    <source>
        <dbReference type="ARBA" id="ARBA00006459"/>
    </source>
</evidence>
<dbReference type="KEGG" id="apln:108741009"/>
<keyword evidence="6 9" id="KW-1133">Transmembrane helix</keyword>
<evidence type="ECO:0000313" key="11">
    <source>
        <dbReference type="RefSeq" id="XP_018331074.1"/>
    </source>
</evidence>
<dbReference type="InterPro" id="IPR037272">
    <property type="entry name" value="SNS_sf"/>
</dbReference>
<keyword evidence="8" id="KW-0915">Sodium</keyword>
<dbReference type="PROSITE" id="PS50267">
    <property type="entry name" value="NA_NEUROTRAN_SYMP_3"/>
    <property type="match status" value="1"/>
</dbReference>
<dbReference type="PANTHER" id="PTHR11616:SF323">
    <property type="entry name" value="SODIUM-DEPENDENT TRANSPORTER BEDRAGGLED"/>
    <property type="match status" value="1"/>
</dbReference>
<keyword evidence="7 9" id="KW-0472">Membrane</keyword>
<dbReference type="GO" id="GO:0005886">
    <property type="term" value="C:plasma membrane"/>
    <property type="evidence" value="ECO:0007669"/>
    <property type="project" value="TreeGrafter"/>
</dbReference>
<feature type="binding site" evidence="8">
    <location>
        <position position="23"/>
    </location>
    <ligand>
        <name>Na(+)</name>
        <dbReference type="ChEBI" id="CHEBI:29101"/>
        <label>1</label>
    </ligand>
</feature>
<dbReference type="Pfam" id="PF00209">
    <property type="entry name" value="SNF"/>
    <property type="match status" value="1"/>
</dbReference>
<evidence type="ECO:0000256" key="4">
    <source>
        <dbReference type="ARBA" id="ARBA00022692"/>
    </source>
</evidence>
<feature type="binding site" evidence="8">
    <location>
        <position position="30"/>
    </location>
    <ligand>
        <name>Na(+)</name>
        <dbReference type="ChEBI" id="CHEBI:29101"/>
        <label>1</label>
    </ligand>
</feature>
<feature type="transmembrane region" description="Helical" evidence="9">
    <location>
        <begin position="43"/>
        <end position="64"/>
    </location>
</feature>
<dbReference type="RefSeq" id="XP_018331074.1">
    <property type="nucleotide sequence ID" value="XM_018475572.1"/>
</dbReference>
<evidence type="ECO:0000256" key="1">
    <source>
        <dbReference type="ARBA" id="ARBA00004141"/>
    </source>
</evidence>
<dbReference type="PROSITE" id="PS51257">
    <property type="entry name" value="PROKAR_LIPOPROTEIN"/>
    <property type="match status" value="1"/>
</dbReference>
<dbReference type="GeneID" id="108741009"/>
<evidence type="ECO:0000256" key="9">
    <source>
        <dbReference type="SAM" id="Phobius"/>
    </source>
</evidence>
<keyword evidence="3" id="KW-0813">Transport</keyword>
<evidence type="ECO:0000256" key="5">
    <source>
        <dbReference type="ARBA" id="ARBA00022847"/>
    </source>
</evidence>
<feature type="transmembrane region" description="Helical" evidence="9">
    <location>
        <begin position="204"/>
        <end position="224"/>
    </location>
</feature>
<comment type="similarity">
    <text evidence="2">Belongs to the sodium:neurotransmitter symporter (SNF) (TC 2.A.22) family.</text>
</comment>
<dbReference type="PRINTS" id="PR00176">
    <property type="entry name" value="NANEUSMPORT"/>
</dbReference>
<gene>
    <name evidence="11" type="primary">LOC108741009</name>
</gene>
<name>A0A1W4X4R9_AGRPL</name>
<dbReference type="STRING" id="224129.A0A1W4X4R9"/>
<dbReference type="GO" id="GO:0015179">
    <property type="term" value="F:L-amino acid transmembrane transporter activity"/>
    <property type="evidence" value="ECO:0007669"/>
    <property type="project" value="TreeGrafter"/>
</dbReference>
<comment type="subcellular location">
    <subcellularLocation>
        <location evidence="1">Membrane</location>
        <topology evidence="1">Multi-pass membrane protein</topology>
    </subcellularLocation>
</comment>
<sequence>MPVRNSPIGHWPHSMSSMLACLGCTIGLFNISRFAILSVQFGANFILQFFILSIIIGLPLFTLQLCLGQQLGAGVIDMWRISPLFQGVGIALLVSQALIGLYSIVGISWMFVFFRDSFITKTDRYRWAEPFIYYRDDIKQPINGTFKLSETVPDYFSGVVLQRHHLAAGNAYCTIKFQLAFNLAVVWMIVFVSLSKGLRSYGKVIYVFVLLPVFGMFVVCAKMLGIMPFDLIYSIFPETTWNEFFINSKVS</sequence>
<evidence type="ECO:0000313" key="10">
    <source>
        <dbReference type="Proteomes" id="UP000192223"/>
    </source>
</evidence>
<dbReference type="GO" id="GO:0089718">
    <property type="term" value="P:amino acid import across plasma membrane"/>
    <property type="evidence" value="ECO:0007669"/>
    <property type="project" value="TreeGrafter"/>
</dbReference>
<accession>A0A1W4X4R9</accession>
<feature type="transmembrane region" description="Helical" evidence="9">
    <location>
        <begin position="12"/>
        <end position="31"/>
    </location>
</feature>
<keyword evidence="8" id="KW-0479">Metal-binding</keyword>
<feature type="transmembrane region" description="Helical" evidence="9">
    <location>
        <begin position="84"/>
        <end position="114"/>
    </location>
</feature>
<evidence type="ECO:0000256" key="8">
    <source>
        <dbReference type="PIRSR" id="PIRSR600175-1"/>
    </source>
</evidence>
<dbReference type="GO" id="GO:0005283">
    <property type="term" value="F:amino acid:sodium symporter activity"/>
    <property type="evidence" value="ECO:0007669"/>
    <property type="project" value="TreeGrafter"/>
</dbReference>
<keyword evidence="5" id="KW-0769">Symport</keyword>
<dbReference type="Proteomes" id="UP000192223">
    <property type="component" value="Unplaced"/>
</dbReference>
<keyword evidence="4 9" id="KW-0812">Transmembrane</keyword>
<feature type="transmembrane region" description="Helical" evidence="9">
    <location>
        <begin position="179"/>
        <end position="198"/>
    </location>
</feature>
<dbReference type="PANTHER" id="PTHR11616">
    <property type="entry name" value="SODIUM/CHLORIDE DEPENDENT TRANSPORTER"/>
    <property type="match status" value="1"/>
</dbReference>
<dbReference type="OrthoDB" id="6366319at2759"/>